<feature type="region of interest" description="Disordered" evidence="7">
    <location>
        <begin position="81"/>
        <end position="110"/>
    </location>
</feature>
<keyword evidence="3 6" id="KW-0812">Transmembrane</keyword>
<proteinExistence type="inferred from homology"/>
<dbReference type="GO" id="GO:0005886">
    <property type="term" value="C:plasma membrane"/>
    <property type="evidence" value="ECO:0007669"/>
    <property type="project" value="UniProtKB-SubCell"/>
</dbReference>
<dbReference type="InterPro" id="IPR002994">
    <property type="entry name" value="Surf1/Shy1"/>
</dbReference>
<reference evidence="9" key="1">
    <citation type="submission" date="2016-06" db="EMBL/GenBank/DDBJ databases">
        <authorList>
            <person name="Varghese N."/>
            <person name="Submissions Spin"/>
        </authorList>
    </citation>
    <scope>NUCLEOTIDE SEQUENCE [LARGE SCALE GENOMIC DNA]</scope>
    <source>
        <strain evidence="9">DSM 44815</strain>
    </source>
</reference>
<name>A0A1A8ZR21_9ACTN</name>
<dbReference type="PANTHER" id="PTHR23427:SF2">
    <property type="entry name" value="SURFEIT LOCUS PROTEIN 1"/>
    <property type="match status" value="1"/>
</dbReference>
<dbReference type="Pfam" id="PF02104">
    <property type="entry name" value="SURF1"/>
    <property type="match status" value="1"/>
</dbReference>
<dbReference type="PANTHER" id="PTHR23427">
    <property type="entry name" value="SURFEIT LOCUS PROTEIN"/>
    <property type="match status" value="1"/>
</dbReference>
<comment type="similarity">
    <text evidence="2 6">Belongs to the SURF1 family.</text>
</comment>
<dbReference type="PROSITE" id="PS50895">
    <property type="entry name" value="SURF1"/>
    <property type="match status" value="1"/>
</dbReference>
<evidence type="ECO:0000256" key="2">
    <source>
        <dbReference type="ARBA" id="ARBA00007165"/>
    </source>
</evidence>
<gene>
    <name evidence="8" type="ORF">GA0070611_3343</name>
</gene>
<dbReference type="STRING" id="261654.GA0070611_3343"/>
<comment type="subcellular location">
    <subcellularLocation>
        <location evidence="6">Cell membrane</location>
        <topology evidence="6">Multi-pass membrane protein</topology>
    </subcellularLocation>
    <subcellularLocation>
        <location evidence="1">Membrane</location>
    </subcellularLocation>
</comment>
<feature type="transmembrane region" description="Helical" evidence="6">
    <location>
        <begin position="45"/>
        <end position="65"/>
    </location>
</feature>
<evidence type="ECO:0000256" key="4">
    <source>
        <dbReference type="ARBA" id="ARBA00022989"/>
    </source>
</evidence>
<evidence type="ECO:0000313" key="8">
    <source>
        <dbReference type="EMBL" id="SBT46332.1"/>
    </source>
</evidence>
<evidence type="ECO:0000256" key="3">
    <source>
        <dbReference type="ARBA" id="ARBA00022692"/>
    </source>
</evidence>
<evidence type="ECO:0000256" key="5">
    <source>
        <dbReference type="ARBA" id="ARBA00023136"/>
    </source>
</evidence>
<keyword evidence="4 6" id="KW-1133">Transmembrane helix</keyword>
<dbReference type="CDD" id="cd06662">
    <property type="entry name" value="SURF1"/>
    <property type="match status" value="1"/>
</dbReference>
<keyword evidence="5 6" id="KW-0472">Membrane</keyword>
<dbReference type="AlphaFoldDB" id="A0A1A8ZR21"/>
<sequence length="309" mass="32874">MEFRGLLPPGPGGRGTPGTARRGPVARLTRVALANVYRFLLTPRWLGYLALTLVAAAVMVFLGNWQLDRYRGRTEVNERIDAGSTMRPAPLRDALPAPTGGPGTAGPAPADRVTWTKVTATGRYDTANVVLVRGRTADRDVGFEVLTPLVLADGTAVLVDRGWIPPAPGGGATVQPQVPAAPTGEVTVTGRVVASESGGGTVDRRAGKLETRRISIPRLARQLPYPVAGGYVLLDQQTPAADPAFQAVPIGHTNNWQNFGYVVQWWLFAGMSLVGYGWVARREARRMAGLDGPRTPTDRAAEPVSPATT</sequence>
<dbReference type="Proteomes" id="UP000199385">
    <property type="component" value="Chromosome I"/>
</dbReference>
<organism evidence="8 9">
    <name type="scientific">Micromonospora auratinigra</name>
    <dbReference type="NCBI Taxonomy" id="261654"/>
    <lineage>
        <taxon>Bacteria</taxon>
        <taxon>Bacillati</taxon>
        <taxon>Actinomycetota</taxon>
        <taxon>Actinomycetes</taxon>
        <taxon>Micromonosporales</taxon>
        <taxon>Micromonosporaceae</taxon>
        <taxon>Micromonospora</taxon>
    </lineage>
</organism>
<evidence type="ECO:0000256" key="1">
    <source>
        <dbReference type="ARBA" id="ARBA00004370"/>
    </source>
</evidence>
<dbReference type="EMBL" id="LT594323">
    <property type="protein sequence ID" value="SBT46332.1"/>
    <property type="molecule type" value="Genomic_DNA"/>
</dbReference>
<evidence type="ECO:0000313" key="9">
    <source>
        <dbReference type="Proteomes" id="UP000199385"/>
    </source>
</evidence>
<dbReference type="PATRIC" id="fig|261654.4.peg.3393"/>
<accession>A0A1A8ZR21</accession>
<comment type="caution">
    <text evidence="6">Lacks conserved residue(s) required for the propagation of feature annotation.</text>
</comment>
<keyword evidence="9" id="KW-1185">Reference proteome</keyword>
<protein>
    <recommendedName>
        <fullName evidence="6">SURF1-like protein</fullName>
    </recommendedName>
</protein>
<feature type="compositionally biased region" description="Low complexity" evidence="7">
    <location>
        <begin position="87"/>
        <end position="98"/>
    </location>
</feature>
<feature type="region of interest" description="Disordered" evidence="7">
    <location>
        <begin position="1"/>
        <end position="22"/>
    </location>
</feature>
<keyword evidence="6" id="KW-1003">Cell membrane</keyword>
<dbReference type="InterPro" id="IPR045214">
    <property type="entry name" value="Surf1/Surf4"/>
</dbReference>
<evidence type="ECO:0000256" key="6">
    <source>
        <dbReference type="RuleBase" id="RU363076"/>
    </source>
</evidence>
<feature type="region of interest" description="Disordered" evidence="7">
    <location>
        <begin position="289"/>
        <end position="309"/>
    </location>
</feature>
<evidence type="ECO:0000256" key="7">
    <source>
        <dbReference type="SAM" id="MobiDB-lite"/>
    </source>
</evidence>